<keyword evidence="2" id="KW-0067">ATP-binding</keyword>
<dbReference type="GO" id="GO:0016887">
    <property type="term" value="F:ATP hydrolysis activity"/>
    <property type="evidence" value="ECO:0007669"/>
    <property type="project" value="InterPro"/>
</dbReference>
<evidence type="ECO:0000259" key="4">
    <source>
        <dbReference type="SMART" id="SM00382"/>
    </source>
</evidence>
<feature type="compositionally biased region" description="Low complexity" evidence="3">
    <location>
        <begin position="216"/>
        <end position="228"/>
    </location>
</feature>
<evidence type="ECO:0000313" key="6">
    <source>
        <dbReference type="Proteomes" id="UP001281614"/>
    </source>
</evidence>
<keyword evidence="1" id="KW-0547">Nucleotide-binding</keyword>
<dbReference type="SMART" id="SM00382">
    <property type="entry name" value="AAA"/>
    <property type="match status" value="1"/>
</dbReference>
<feature type="domain" description="AAA+ ATPase" evidence="4">
    <location>
        <begin position="616"/>
        <end position="750"/>
    </location>
</feature>
<dbReference type="AlphaFoldDB" id="A0AAD9Y451"/>
<feature type="compositionally biased region" description="Basic and acidic residues" evidence="3">
    <location>
        <begin position="46"/>
        <end position="64"/>
    </location>
</feature>
<sequence>MTSNDGEETPTVVILERGREELMEEPISFYVERQELPVPDSEAQSENEHNDADDGAEEKAEDTPQPHTIELPQWLLDNCVTTAEEWNDHPEFLRLLDDIPSDRGDSSRDELEASSNPEPAAKVYEMGSTLFNPLLGLVRRDAPCEEDLPPGSCASNGARFTKDIIRLHTFMSAASESTAKFTRDVVKHFARTIDSDLITLTRDDLEDLGDHYAPPDATDASSTTSDSSSDSDDDEAIGNYLDILLNREPWQPPPPPLPLCRRCPRIPPVVINVSEEGYESEAEEPKNKKLIPFSAILNVPRIKKASDCRAVPLIVHLFISEGDLTRSLFRDLKAAIRITHTTYIPGQHRGPSGRLPVPFMTPTEVLPVRSVAQEALLKADGKRELRFRNIRDIKRYIRREENTGCSSSLLEPYADWSFVDGSAMAERMERASLIEIGLESISRAIGQPIEDDNIRKAVLDYGVLSKTLNAWSDLGVPLPPRAPMPMPGPPRGVRPPVRPGAPPPPPPFPAPPPRVLDPRNDVEPLQDLDDEWAKFPPAVQKVMRQITYLQGPPYVYSKYLWERRFSHCLIAPKDVEVGWDDIALELEVERAIRGILRQHGDAAGSGTSYGLLQRSHVGATLLYGPAGTGKTHLARVLARESGSTVISVSLADISDIDFDSRQLIRGLFSLGTLLAPSILFFDEAELCVAAREKALNHVVKVQISQILTEMNRLGTVKNSPLVLLATNVPGELDPAVLRRTPNRIHMGLPSAEMRAEIFKTALRGEILHPGLDYHLLALMTPRFSGADIHRLCVQATLACDTFVEDGEDESKRLLTQALFERVLKRVRPSVSKASLAGIRKFAMEFDPAAVEGMEPLMTEEFMEQEDMFVDVPVFK</sequence>
<dbReference type="SUPFAM" id="SSF52540">
    <property type="entry name" value="P-loop containing nucleoside triphosphate hydrolases"/>
    <property type="match status" value="1"/>
</dbReference>
<gene>
    <name evidence="5" type="ORF">CKAH01_08245</name>
</gene>
<evidence type="ECO:0000313" key="5">
    <source>
        <dbReference type="EMBL" id="KAK2733831.1"/>
    </source>
</evidence>
<keyword evidence="6" id="KW-1185">Reference proteome</keyword>
<dbReference type="Proteomes" id="UP001281614">
    <property type="component" value="Unassembled WGS sequence"/>
</dbReference>
<dbReference type="GO" id="GO:0005524">
    <property type="term" value="F:ATP binding"/>
    <property type="evidence" value="ECO:0007669"/>
    <property type="project" value="UniProtKB-KW"/>
</dbReference>
<feature type="compositionally biased region" description="Basic and acidic residues" evidence="3">
    <location>
        <begin position="97"/>
        <end position="111"/>
    </location>
</feature>
<feature type="compositionally biased region" description="Pro residues" evidence="3">
    <location>
        <begin position="482"/>
        <end position="515"/>
    </location>
</feature>
<name>A0AAD9Y451_COLKA</name>
<dbReference type="InterPro" id="IPR003593">
    <property type="entry name" value="AAA+_ATPase"/>
</dbReference>
<dbReference type="CDD" id="cd19481">
    <property type="entry name" value="RecA-like_protease"/>
    <property type="match status" value="1"/>
</dbReference>
<protein>
    <submittedName>
        <fullName evidence="5">Mitochondrial aaa</fullName>
    </submittedName>
</protein>
<evidence type="ECO:0000256" key="2">
    <source>
        <dbReference type="ARBA" id="ARBA00022840"/>
    </source>
</evidence>
<comment type="caution">
    <text evidence="5">The sequence shown here is derived from an EMBL/GenBank/DDBJ whole genome shotgun (WGS) entry which is preliminary data.</text>
</comment>
<reference evidence="5" key="1">
    <citation type="submission" date="2023-02" db="EMBL/GenBank/DDBJ databases">
        <title>Colletotrichum kahawae CIFC_Que2 genome sequencing and assembly.</title>
        <authorList>
            <person name="Baroncelli R."/>
        </authorList>
    </citation>
    <scope>NUCLEOTIDE SEQUENCE</scope>
    <source>
        <strain evidence="5">CIFC_Que2</strain>
    </source>
</reference>
<dbReference type="PANTHER" id="PTHR45644:SF56">
    <property type="entry name" value="AAA ATPASE, PUTATIVE (AFU_ORTHOLOGUE AFUA_2G12920)-RELATED"/>
    <property type="match status" value="1"/>
</dbReference>
<feature type="region of interest" description="Disordered" evidence="3">
    <location>
        <begin position="97"/>
        <end position="118"/>
    </location>
</feature>
<dbReference type="GO" id="GO:0005741">
    <property type="term" value="C:mitochondrial outer membrane"/>
    <property type="evidence" value="ECO:0007669"/>
    <property type="project" value="TreeGrafter"/>
</dbReference>
<evidence type="ECO:0000256" key="3">
    <source>
        <dbReference type="SAM" id="MobiDB-lite"/>
    </source>
</evidence>
<dbReference type="Pfam" id="PF00004">
    <property type="entry name" value="AAA"/>
    <property type="match status" value="1"/>
</dbReference>
<proteinExistence type="predicted"/>
<dbReference type="Gene3D" id="3.40.50.300">
    <property type="entry name" value="P-loop containing nucleotide triphosphate hydrolases"/>
    <property type="match status" value="1"/>
</dbReference>
<dbReference type="PANTHER" id="PTHR45644">
    <property type="entry name" value="AAA ATPASE, PUTATIVE (AFU_ORTHOLOGUE AFUA_2G12920)-RELATED-RELATED"/>
    <property type="match status" value="1"/>
</dbReference>
<feature type="region of interest" description="Disordered" evidence="3">
    <location>
        <begin position="31"/>
        <end position="70"/>
    </location>
</feature>
<dbReference type="InterPro" id="IPR051701">
    <property type="entry name" value="Mito_OM_Translocase_MSP1"/>
</dbReference>
<accession>A0AAD9Y451</accession>
<dbReference type="InterPro" id="IPR027417">
    <property type="entry name" value="P-loop_NTPase"/>
</dbReference>
<dbReference type="Gene3D" id="1.10.8.60">
    <property type="match status" value="1"/>
</dbReference>
<feature type="region of interest" description="Disordered" evidence="3">
    <location>
        <begin position="482"/>
        <end position="521"/>
    </location>
</feature>
<dbReference type="InterPro" id="IPR003959">
    <property type="entry name" value="ATPase_AAA_core"/>
</dbReference>
<feature type="region of interest" description="Disordered" evidence="3">
    <location>
        <begin position="208"/>
        <end position="233"/>
    </location>
</feature>
<organism evidence="5 6">
    <name type="scientific">Colletotrichum kahawae</name>
    <name type="common">Coffee berry disease fungus</name>
    <dbReference type="NCBI Taxonomy" id="34407"/>
    <lineage>
        <taxon>Eukaryota</taxon>
        <taxon>Fungi</taxon>
        <taxon>Dikarya</taxon>
        <taxon>Ascomycota</taxon>
        <taxon>Pezizomycotina</taxon>
        <taxon>Sordariomycetes</taxon>
        <taxon>Hypocreomycetidae</taxon>
        <taxon>Glomerellales</taxon>
        <taxon>Glomerellaceae</taxon>
        <taxon>Colletotrichum</taxon>
        <taxon>Colletotrichum gloeosporioides species complex</taxon>
    </lineage>
</organism>
<dbReference type="EMBL" id="VYYT01000488">
    <property type="protein sequence ID" value="KAK2733831.1"/>
    <property type="molecule type" value="Genomic_DNA"/>
</dbReference>
<evidence type="ECO:0000256" key="1">
    <source>
        <dbReference type="ARBA" id="ARBA00022741"/>
    </source>
</evidence>